<keyword evidence="3" id="KW-1003">Cell membrane</keyword>
<evidence type="ECO:0000256" key="6">
    <source>
        <dbReference type="ARBA" id="ARBA00022989"/>
    </source>
</evidence>
<comment type="subcellular location">
    <subcellularLocation>
        <location evidence="1">Cell inner membrane</location>
        <topology evidence="1">Multi-pass membrane protein</topology>
    </subcellularLocation>
</comment>
<feature type="transmembrane region" description="Helical" evidence="8">
    <location>
        <begin position="386"/>
        <end position="405"/>
    </location>
</feature>
<evidence type="ECO:0000256" key="1">
    <source>
        <dbReference type="ARBA" id="ARBA00004429"/>
    </source>
</evidence>
<gene>
    <name evidence="10" type="ORF">SAMN02910377_00531</name>
</gene>
<keyword evidence="11" id="KW-1185">Reference proteome</keyword>
<feature type="transmembrane region" description="Helical" evidence="8">
    <location>
        <begin position="44"/>
        <end position="63"/>
    </location>
</feature>
<dbReference type="SUPFAM" id="SSF103473">
    <property type="entry name" value="MFS general substrate transporter"/>
    <property type="match status" value="1"/>
</dbReference>
<feature type="transmembrane region" description="Helical" evidence="8">
    <location>
        <begin position="296"/>
        <end position="314"/>
    </location>
</feature>
<dbReference type="InterPro" id="IPR024989">
    <property type="entry name" value="MFS_assoc_dom"/>
</dbReference>
<dbReference type="RefSeq" id="WP_074788984.1">
    <property type="nucleotide sequence ID" value="NZ_FNZX01000004.1"/>
</dbReference>
<feature type="transmembrane region" description="Helical" evidence="8">
    <location>
        <begin position="109"/>
        <end position="130"/>
    </location>
</feature>
<dbReference type="PANTHER" id="PTHR23522:SF10">
    <property type="entry name" value="3-PHENYLPROPIONIC ACID TRANSPORTER-RELATED"/>
    <property type="match status" value="1"/>
</dbReference>
<dbReference type="InterPro" id="IPR036259">
    <property type="entry name" value="MFS_trans_sf"/>
</dbReference>
<evidence type="ECO:0000256" key="7">
    <source>
        <dbReference type="ARBA" id="ARBA00023136"/>
    </source>
</evidence>
<feature type="domain" description="Major facilitator superfamily (MFS) profile" evidence="9">
    <location>
        <begin position="230"/>
        <end position="411"/>
    </location>
</feature>
<proteinExistence type="predicted"/>
<dbReference type="PROSITE" id="PS50850">
    <property type="entry name" value="MFS"/>
    <property type="match status" value="1"/>
</dbReference>
<feature type="transmembrane region" description="Helical" evidence="8">
    <location>
        <begin position="142"/>
        <end position="164"/>
    </location>
</feature>
<sequence>MIFQIKESREYRLNLYYIIAQGLYWMMVCCTISMGSAYLSNRGYSTVGIGALFAIAFLVATVLQQVVSYLTDKAASFDVVDVLALLGAIVTLDLFFAIGTNAKGFGTSFTFFIGAMVATVIQPFLNALNFHIEKYNVKMNFGVARASGSFFFFIMSLLVGNFMTLTSERAVTILGFIVSAAFVVVIILIYRELKNSGIEINEDYDPFSEESKSDSFSLESVKKFISKYEMFFVFLIGVVCFYFGHVLINNFLYQITVNVGGNEASNGGLLALQAIVELPAMIFFNQLKDKFGTKKLLSVSAVFYFVKILVTTLATSVGFLYFSMLFQALAFAIFIPASVHFVDEIMNKQDAVKGQAFVTIAMTFSNLLSSLLGGVLIRIIGVTPALWFGTIVTFAGVVIAIFGLAKICENN</sequence>
<dbReference type="AlphaFoldDB" id="A0A1H7FXT1"/>
<accession>A0A1H7FXT1</accession>
<feature type="transmembrane region" description="Helical" evidence="8">
    <location>
        <begin position="15"/>
        <end position="38"/>
    </location>
</feature>
<evidence type="ECO:0000256" key="8">
    <source>
        <dbReference type="SAM" id="Phobius"/>
    </source>
</evidence>
<dbReference type="GO" id="GO:0022857">
    <property type="term" value="F:transmembrane transporter activity"/>
    <property type="evidence" value="ECO:0007669"/>
    <property type="project" value="InterPro"/>
</dbReference>
<feature type="transmembrane region" description="Helical" evidence="8">
    <location>
        <begin position="354"/>
        <end position="380"/>
    </location>
</feature>
<organism evidence="10 11">
    <name type="scientific">Pseudobutyrivibrio ruminis</name>
    <dbReference type="NCBI Taxonomy" id="46206"/>
    <lineage>
        <taxon>Bacteria</taxon>
        <taxon>Bacillati</taxon>
        <taxon>Bacillota</taxon>
        <taxon>Clostridia</taxon>
        <taxon>Lachnospirales</taxon>
        <taxon>Lachnospiraceae</taxon>
        <taxon>Pseudobutyrivibrio</taxon>
    </lineage>
</organism>
<dbReference type="GO" id="GO:0005886">
    <property type="term" value="C:plasma membrane"/>
    <property type="evidence" value="ECO:0007669"/>
    <property type="project" value="UniProtKB-SubCell"/>
</dbReference>
<dbReference type="Proteomes" id="UP000182321">
    <property type="component" value="Unassembled WGS sequence"/>
</dbReference>
<keyword evidence="4" id="KW-0997">Cell inner membrane</keyword>
<keyword evidence="5 8" id="KW-0812">Transmembrane</keyword>
<feature type="transmembrane region" description="Helical" evidence="8">
    <location>
        <begin position="231"/>
        <end position="252"/>
    </location>
</feature>
<evidence type="ECO:0000313" key="10">
    <source>
        <dbReference type="EMBL" id="SEK30718.1"/>
    </source>
</evidence>
<evidence type="ECO:0000256" key="2">
    <source>
        <dbReference type="ARBA" id="ARBA00022448"/>
    </source>
</evidence>
<feature type="transmembrane region" description="Helical" evidence="8">
    <location>
        <begin position="75"/>
        <end position="97"/>
    </location>
</feature>
<evidence type="ECO:0000259" key="9">
    <source>
        <dbReference type="PROSITE" id="PS50850"/>
    </source>
</evidence>
<dbReference type="EMBL" id="FNZX01000004">
    <property type="protein sequence ID" value="SEK30718.1"/>
    <property type="molecule type" value="Genomic_DNA"/>
</dbReference>
<keyword evidence="2" id="KW-0813">Transport</keyword>
<evidence type="ECO:0000256" key="4">
    <source>
        <dbReference type="ARBA" id="ARBA00022519"/>
    </source>
</evidence>
<keyword evidence="6 8" id="KW-1133">Transmembrane helix</keyword>
<reference evidence="11" key="1">
    <citation type="submission" date="2016-10" db="EMBL/GenBank/DDBJ databases">
        <authorList>
            <person name="Varghese N."/>
            <person name="Submissions S."/>
        </authorList>
    </citation>
    <scope>NUCLEOTIDE SEQUENCE [LARGE SCALE GENOMIC DNA]</scope>
    <source>
        <strain evidence="11">ACV-9</strain>
    </source>
</reference>
<dbReference type="Pfam" id="PF12832">
    <property type="entry name" value="MFS_1_like"/>
    <property type="match status" value="1"/>
</dbReference>
<feature type="transmembrane region" description="Helical" evidence="8">
    <location>
        <begin position="320"/>
        <end position="342"/>
    </location>
</feature>
<dbReference type="Gene3D" id="1.20.1250.20">
    <property type="entry name" value="MFS general substrate transporter like domains"/>
    <property type="match status" value="2"/>
</dbReference>
<protein>
    <submittedName>
        <fullName evidence="10">MFS transporter, PPP family, 3-phenylpropionic acid transporter</fullName>
    </submittedName>
</protein>
<feature type="transmembrane region" description="Helical" evidence="8">
    <location>
        <begin position="264"/>
        <end position="284"/>
    </location>
</feature>
<evidence type="ECO:0000313" key="11">
    <source>
        <dbReference type="Proteomes" id="UP000182321"/>
    </source>
</evidence>
<keyword evidence="7 8" id="KW-0472">Membrane</keyword>
<dbReference type="PANTHER" id="PTHR23522">
    <property type="entry name" value="BLL5896 PROTEIN"/>
    <property type="match status" value="1"/>
</dbReference>
<evidence type="ECO:0000256" key="5">
    <source>
        <dbReference type="ARBA" id="ARBA00022692"/>
    </source>
</evidence>
<name>A0A1H7FXT1_9FIRM</name>
<feature type="transmembrane region" description="Helical" evidence="8">
    <location>
        <begin position="170"/>
        <end position="190"/>
    </location>
</feature>
<dbReference type="InterPro" id="IPR020846">
    <property type="entry name" value="MFS_dom"/>
</dbReference>
<evidence type="ECO:0000256" key="3">
    <source>
        <dbReference type="ARBA" id="ARBA00022475"/>
    </source>
</evidence>